<comment type="caution">
    <text evidence="1">The sequence shown here is derived from an EMBL/GenBank/DDBJ whole genome shotgun (WGS) entry which is preliminary data.</text>
</comment>
<accession>A0AAV6VDR7</accession>
<name>A0AAV6VDR7_9ARAC</name>
<protein>
    <submittedName>
        <fullName evidence="1">Uncharacterized protein</fullName>
    </submittedName>
</protein>
<evidence type="ECO:0000313" key="2">
    <source>
        <dbReference type="Proteomes" id="UP000827092"/>
    </source>
</evidence>
<gene>
    <name evidence="1" type="ORF">JTE90_000966</name>
</gene>
<reference evidence="1 2" key="1">
    <citation type="journal article" date="2022" name="Nat. Ecol. Evol.">
        <title>A masculinizing supergene underlies an exaggerated male reproductive morph in a spider.</title>
        <authorList>
            <person name="Hendrickx F."/>
            <person name="De Corte Z."/>
            <person name="Sonet G."/>
            <person name="Van Belleghem S.M."/>
            <person name="Kostlbacher S."/>
            <person name="Vangestel C."/>
        </authorList>
    </citation>
    <scope>NUCLEOTIDE SEQUENCE [LARGE SCALE GENOMIC DNA]</scope>
    <source>
        <strain evidence="1">W744_W776</strain>
    </source>
</reference>
<evidence type="ECO:0000313" key="1">
    <source>
        <dbReference type="EMBL" id="KAG8194128.1"/>
    </source>
</evidence>
<sequence length="68" mass="7378">MGDRGIPEAPNSWFRPGVGRGEGADICQSEMTFLPAKFGGLGKFGASKIWLGSPVYLAMFDKVREGVW</sequence>
<organism evidence="1 2">
    <name type="scientific">Oedothorax gibbosus</name>
    <dbReference type="NCBI Taxonomy" id="931172"/>
    <lineage>
        <taxon>Eukaryota</taxon>
        <taxon>Metazoa</taxon>
        <taxon>Ecdysozoa</taxon>
        <taxon>Arthropoda</taxon>
        <taxon>Chelicerata</taxon>
        <taxon>Arachnida</taxon>
        <taxon>Araneae</taxon>
        <taxon>Araneomorphae</taxon>
        <taxon>Entelegynae</taxon>
        <taxon>Araneoidea</taxon>
        <taxon>Linyphiidae</taxon>
        <taxon>Erigoninae</taxon>
        <taxon>Oedothorax</taxon>
    </lineage>
</organism>
<keyword evidence="2" id="KW-1185">Reference proteome</keyword>
<dbReference type="Proteomes" id="UP000827092">
    <property type="component" value="Unassembled WGS sequence"/>
</dbReference>
<dbReference type="AlphaFoldDB" id="A0AAV6VDR7"/>
<proteinExistence type="predicted"/>
<dbReference type="EMBL" id="JAFNEN010000108">
    <property type="protein sequence ID" value="KAG8194128.1"/>
    <property type="molecule type" value="Genomic_DNA"/>
</dbReference>